<dbReference type="Gene3D" id="3.40.91.80">
    <property type="match status" value="1"/>
</dbReference>
<dbReference type="REBASE" id="98069">
    <property type="entry name" value="Hru19751ORF2871P"/>
</dbReference>
<dbReference type="GO" id="GO:0003677">
    <property type="term" value="F:DNA binding"/>
    <property type="evidence" value="ECO:0007669"/>
    <property type="project" value="InterPro"/>
</dbReference>
<dbReference type="GO" id="GO:0009036">
    <property type="term" value="F:type II site-specific deoxyribonuclease activity"/>
    <property type="evidence" value="ECO:0007669"/>
    <property type="project" value="InterPro"/>
</dbReference>
<comment type="caution">
    <text evidence="2">The sequence shown here is derived from an EMBL/GenBank/DDBJ whole genome shotgun (WGS) entry which is preliminary data.</text>
</comment>
<dbReference type="eggNOG" id="ENOG502Z7XX">
    <property type="taxonomic scope" value="Bacteria"/>
</dbReference>
<name>A0A095VNF2_9GAMM</name>
<sequence>MACSGCLGVCVEGQRKTACRACYIPNKRMAYRGRRVLRSARFASMTRGALSGHFKGVVAKRLKAVEVMPTSSNQHEFNGVRELRSLFGDGRLADCPAHFIWFGDEGDVFAEHGVMTWYDARERHPTRSEFRLYFRSNEVMDAASTGDLLLLARQRDDSLLAVVAPGESTMEGQLLWLFDVPVSDERDLEYRDLTGDDEALGFAERYILEELGIETEEPESADLDALVEPFGLSFPTTVVFSAFARETLRDVNPLDGPDAALLAWMEREEALFRRLEKRIVASRLEQGFFSDGEADVDGFVSFSLSVQNRRKSRVGHALENHLQEIFDQFGLAYARGACTEGRKKPDFLFPGPEAYADPEFPSSSLRMLGVKSTCKDRWRQVLSEAARIDHKHLLTLEPAISTDQTAEMQAAQLQLVLPESLHSSYKPLQQHWLMSVSQFIAAVQD</sequence>
<dbReference type="InterPro" id="IPR015109">
    <property type="entry name" value="Restrct_endonuc_II_EcoRII_C"/>
</dbReference>
<dbReference type="GO" id="GO:0009307">
    <property type="term" value="P:DNA restriction-modification system"/>
    <property type="evidence" value="ECO:0007669"/>
    <property type="project" value="InterPro"/>
</dbReference>
<dbReference type="InterPro" id="IPR011335">
    <property type="entry name" value="Restrct_endonuc-II-like"/>
</dbReference>
<dbReference type="InterPro" id="IPR038365">
    <property type="entry name" value="EcoRII_C_sf"/>
</dbReference>
<organism evidence="2 3">
    <name type="scientific">Pseudohaliea rubra DSM 19751</name>
    <dbReference type="NCBI Taxonomy" id="1265313"/>
    <lineage>
        <taxon>Bacteria</taxon>
        <taxon>Pseudomonadati</taxon>
        <taxon>Pseudomonadota</taxon>
        <taxon>Gammaproteobacteria</taxon>
        <taxon>Cellvibrionales</taxon>
        <taxon>Halieaceae</taxon>
        <taxon>Pseudohaliea</taxon>
    </lineage>
</organism>
<evidence type="ECO:0000313" key="3">
    <source>
        <dbReference type="Proteomes" id="UP000029640"/>
    </source>
</evidence>
<dbReference type="STRING" id="1265313.HRUBRA_02873"/>
<dbReference type="EMBL" id="AUVB01000089">
    <property type="protein sequence ID" value="KGE02608.1"/>
    <property type="molecule type" value="Genomic_DNA"/>
</dbReference>
<gene>
    <name evidence="2" type="ORF">HRUBRA_02873</name>
</gene>
<dbReference type="Pfam" id="PF09019">
    <property type="entry name" value="EcoRII-C"/>
    <property type="match status" value="1"/>
</dbReference>
<dbReference type="Proteomes" id="UP000029640">
    <property type="component" value="Unassembled WGS sequence"/>
</dbReference>
<dbReference type="AlphaFoldDB" id="A0A095VNF2"/>
<dbReference type="SUPFAM" id="SSF52980">
    <property type="entry name" value="Restriction endonuclease-like"/>
    <property type="match status" value="1"/>
</dbReference>
<feature type="domain" description="Restriction endonuclease type II EcoRII C-terminal" evidence="1">
    <location>
        <begin position="272"/>
        <end position="440"/>
    </location>
</feature>
<evidence type="ECO:0000259" key="1">
    <source>
        <dbReference type="Pfam" id="PF09019"/>
    </source>
</evidence>
<dbReference type="PATRIC" id="fig|1265313.6.peg.2826"/>
<dbReference type="HOGENOM" id="CLU_042008_0_0_6"/>
<accession>A0A095VNF2</accession>
<evidence type="ECO:0000313" key="2">
    <source>
        <dbReference type="EMBL" id="KGE02608.1"/>
    </source>
</evidence>
<keyword evidence="3" id="KW-1185">Reference proteome</keyword>
<protein>
    <recommendedName>
        <fullName evidence="1">Restriction endonuclease type II EcoRII C-terminal domain-containing protein</fullName>
    </recommendedName>
</protein>
<reference evidence="2 3" key="1">
    <citation type="journal article" date="2014" name="Genome Announc.">
        <title>Genome Sequence of Gammaproteobacterial Pseudohaliea rubra Type Strain DSM 19751, Isolated from Coastal Seawater of the Mediterranean Sea.</title>
        <authorList>
            <person name="Spring S."/>
            <person name="Fiebig A."/>
            <person name="Riedel T."/>
            <person name="Goker M."/>
            <person name="Klenk H.P."/>
        </authorList>
    </citation>
    <scope>NUCLEOTIDE SEQUENCE [LARGE SCALE GENOMIC DNA]</scope>
    <source>
        <strain evidence="2 3">DSM 19751</strain>
    </source>
</reference>
<proteinExistence type="predicted"/>